<dbReference type="NCBIfam" id="TIGR00482">
    <property type="entry name" value="nicotinate (nicotinamide) nucleotide adenylyltransferase"/>
    <property type="match status" value="1"/>
</dbReference>
<evidence type="ECO:0000259" key="12">
    <source>
        <dbReference type="Pfam" id="PF01467"/>
    </source>
</evidence>
<accession>A0A5N1IUR1</accession>
<evidence type="ECO:0000256" key="11">
    <source>
        <dbReference type="HAMAP-Rule" id="MF_00244"/>
    </source>
</evidence>
<comment type="pathway">
    <text evidence="2 11">Cofactor biosynthesis; NAD(+) biosynthesis; deamido-NAD(+) from nicotinate D-ribonucleotide: step 1/1.</text>
</comment>
<evidence type="ECO:0000256" key="4">
    <source>
        <dbReference type="ARBA" id="ARBA00022642"/>
    </source>
</evidence>
<dbReference type="InterPro" id="IPR014729">
    <property type="entry name" value="Rossmann-like_a/b/a_fold"/>
</dbReference>
<dbReference type="RefSeq" id="WP_150903960.1">
    <property type="nucleotide sequence ID" value="NZ_VTWT01000005.1"/>
</dbReference>
<comment type="similarity">
    <text evidence="3 11">Belongs to the NadD family.</text>
</comment>
<gene>
    <name evidence="11" type="primary">nadD</name>
    <name evidence="13" type="ORF">F0P94_11170</name>
</gene>
<evidence type="ECO:0000256" key="8">
    <source>
        <dbReference type="ARBA" id="ARBA00022840"/>
    </source>
</evidence>
<keyword evidence="8 11" id="KW-0067">ATP-binding</keyword>
<dbReference type="Pfam" id="PF01467">
    <property type="entry name" value="CTP_transf_like"/>
    <property type="match status" value="1"/>
</dbReference>
<evidence type="ECO:0000256" key="6">
    <source>
        <dbReference type="ARBA" id="ARBA00022695"/>
    </source>
</evidence>
<evidence type="ECO:0000256" key="3">
    <source>
        <dbReference type="ARBA" id="ARBA00009014"/>
    </source>
</evidence>
<dbReference type="InterPro" id="IPR005248">
    <property type="entry name" value="NadD/NMNAT"/>
</dbReference>
<feature type="domain" description="Cytidyltransferase-like" evidence="12">
    <location>
        <begin position="6"/>
        <end position="163"/>
    </location>
</feature>
<dbReference type="PANTHER" id="PTHR39321:SF3">
    <property type="entry name" value="PHOSPHOPANTETHEINE ADENYLYLTRANSFERASE"/>
    <property type="match status" value="1"/>
</dbReference>
<name>A0A5N1IUR1_9BACT</name>
<dbReference type="SUPFAM" id="SSF52374">
    <property type="entry name" value="Nucleotidylyl transferase"/>
    <property type="match status" value="1"/>
</dbReference>
<evidence type="ECO:0000256" key="9">
    <source>
        <dbReference type="ARBA" id="ARBA00023027"/>
    </source>
</evidence>
<keyword evidence="5 11" id="KW-0808">Transferase</keyword>
<protein>
    <recommendedName>
        <fullName evidence="11">Probable nicotinate-nucleotide adenylyltransferase</fullName>
        <ecNumber evidence="11">2.7.7.18</ecNumber>
    </recommendedName>
    <alternativeName>
        <fullName evidence="11">Deamido-NAD(+) diphosphorylase</fullName>
    </alternativeName>
    <alternativeName>
        <fullName evidence="11">Deamido-NAD(+) pyrophosphorylase</fullName>
    </alternativeName>
    <alternativeName>
        <fullName evidence="11">Nicotinate mononucleotide adenylyltransferase</fullName>
        <shortName evidence="11">NaMN adenylyltransferase</shortName>
    </alternativeName>
</protein>
<reference evidence="13 14" key="1">
    <citation type="submission" date="2019-09" db="EMBL/GenBank/DDBJ databases">
        <title>Genome sequence of Adhaeribacter sp. M2.</title>
        <authorList>
            <person name="Srinivasan S."/>
        </authorList>
    </citation>
    <scope>NUCLEOTIDE SEQUENCE [LARGE SCALE GENOMIC DNA]</scope>
    <source>
        <strain evidence="13 14">M2</strain>
    </source>
</reference>
<dbReference type="EC" id="2.7.7.18" evidence="11"/>
<dbReference type="GO" id="GO:0009435">
    <property type="term" value="P:NAD+ biosynthetic process"/>
    <property type="evidence" value="ECO:0007669"/>
    <property type="project" value="UniProtKB-UniRule"/>
</dbReference>
<keyword evidence="6 11" id="KW-0548">Nucleotidyltransferase</keyword>
<dbReference type="GO" id="GO:0005524">
    <property type="term" value="F:ATP binding"/>
    <property type="evidence" value="ECO:0007669"/>
    <property type="project" value="UniProtKB-KW"/>
</dbReference>
<evidence type="ECO:0000256" key="10">
    <source>
        <dbReference type="ARBA" id="ARBA00048721"/>
    </source>
</evidence>
<dbReference type="AlphaFoldDB" id="A0A5N1IUR1"/>
<dbReference type="EMBL" id="VTWT01000005">
    <property type="protein sequence ID" value="KAA9333794.1"/>
    <property type="molecule type" value="Genomic_DNA"/>
</dbReference>
<comment type="caution">
    <text evidence="13">The sequence shown here is derived from an EMBL/GenBank/DDBJ whole genome shotgun (WGS) entry which is preliminary data.</text>
</comment>
<keyword evidence="14" id="KW-1185">Reference proteome</keyword>
<evidence type="ECO:0000256" key="7">
    <source>
        <dbReference type="ARBA" id="ARBA00022741"/>
    </source>
</evidence>
<evidence type="ECO:0000256" key="1">
    <source>
        <dbReference type="ARBA" id="ARBA00002324"/>
    </source>
</evidence>
<dbReference type="Proteomes" id="UP000326570">
    <property type="component" value="Unassembled WGS sequence"/>
</dbReference>
<sequence length="190" mass="22018">MKVGLLFGSFNPVHIGHLIIANYMAQNTDLKQVWFVVSPQNPFKQSHTLLHEQDRLQMVRLAIDDNAALNATDIEFNMPRPSYTIDTLAYLQQRYPSYEFALIMGEDNLPTLPKWKNYEQLLANHEIYVYPRSRTAETVLKSHPKVKLVPAPNLDLSATFIRETVKAGRSIRYLVPESVENYIKLKKFWV</sequence>
<dbReference type="Gene3D" id="3.40.50.620">
    <property type="entry name" value="HUPs"/>
    <property type="match status" value="1"/>
</dbReference>
<comment type="catalytic activity">
    <reaction evidence="10 11">
        <text>nicotinate beta-D-ribonucleotide + ATP + H(+) = deamido-NAD(+) + diphosphate</text>
        <dbReference type="Rhea" id="RHEA:22860"/>
        <dbReference type="ChEBI" id="CHEBI:15378"/>
        <dbReference type="ChEBI" id="CHEBI:30616"/>
        <dbReference type="ChEBI" id="CHEBI:33019"/>
        <dbReference type="ChEBI" id="CHEBI:57502"/>
        <dbReference type="ChEBI" id="CHEBI:58437"/>
        <dbReference type="EC" id="2.7.7.18"/>
    </reaction>
</comment>
<dbReference type="HAMAP" id="MF_00244">
    <property type="entry name" value="NaMN_adenylyltr"/>
    <property type="match status" value="1"/>
</dbReference>
<dbReference type="CDD" id="cd02165">
    <property type="entry name" value="NMNAT"/>
    <property type="match status" value="1"/>
</dbReference>
<evidence type="ECO:0000313" key="13">
    <source>
        <dbReference type="EMBL" id="KAA9333794.1"/>
    </source>
</evidence>
<dbReference type="UniPathway" id="UPA00253">
    <property type="reaction ID" value="UER00332"/>
</dbReference>
<dbReference type="PANTHER" id="PTHR39321">
    <property type="entry name" value="NICOTINATE-NUCLEOTIDE ADENYLYLTRANSFERASE-RELATED"/>
    <property type="match status" value="1"/>
</dbReference>
<evidence type="ECO:0000313" key="14">
    <source>
        <dbReference type="Proteomes" id="UP000326570"/>
    </source>
</evidence>
<organism evidence="13 14">
    <name type="scientific">Adhaeribacter soli</name>
    <dbReference type="NCBI Taxonomy" id="2607655"/>
    <lineage>
        <taxon>Bacteria</taxon>
        <taxon>Pseudomonadati</taxon>
        <taxon>Bacteroidota</taxon>
        <taxon>Cytophagia</taxon>
        <taxon>Cytophagales</taxon>
        <taxon>Hymenobacteraceae</taxon>
        <taxon>Adhaeribacter</taxon>
    </lineage>
</organism>
<keyword evidence="7 11" id="KW-0547">Nucleotide-binding</keyword>
<evidence type="ECO:0000256" key="2">
    <source>
        <dbReference type="ARBA" id="ARBA00005019"/>
    </source>
</evidence>
<dbReference type="GO" id="GO:0004515">
    <property type="term" value="F:nicotinate-nucleotide adenylyltransferase activity"/>
    <property type="evidence" value="ECO:0007669"/>
    <property type="project" value="UniProtKB-UniRule"/>
</dbReference>
<dbReference type="NCBIfam" id="TIGR00125">
    <property type="entry name" value="cyt_tran_rel"/>
    <property type="match status" value="1"/>
</dbReference>
<keyword evidence="4 11" id="KW-0662">Pyridine nucleotide biosynthesis</keyword>
<dbReference type="InterPro" id="IPR004821">
    <property type="entry name" value="Cyt_trans-like"/>
</dbReference>
<comment type="function">
    <text evidence="1 11">Catalyzes the reversible adenylation of nicotinate mononucleotide (NaMN) to nicotinic acid adenine dinucleotide (NaAD).</text>
</comment>
<proteinExistence type="inferred from homology"/>
<evidence type="ECO:0000256" key="5">
    <source>
        <dbReference type="ARBA" id="ARBA00022679"/>
    </source>
</evidence>
<keyword evidence="9 11" id="KW-0520">NAD</keyword>